<dbReference type="Proteomes" id="UP000091857">
    <property type="component" value="Chromosome 13"/>
</dbReference>
<gene>
    <name evidence="1" type="ORF">MANES_13G121150v8</name>
</gene>
<keyword evidence="2" id="KW-1185">Reference proteome</keyword>
<organism evidence="1 2">
    <name type="scientific">Manihot esculenta</name>
    <name type="common">Cassava</name>
    <name type="synonym">Jatropha manihot</name>
    <dbReference type="NCBI Taxonomy" id="3983"/>
    <lineage>
        <taxon>Eukaryota</taxon>
        <taxon>Viridiplantae</taxon>
        <taxon>Streptophyta</taxon>
        <taxon>Embryophyta</taxon>
        <taxon>Tracheophyta</taxon>
        <taxon>Spermatophyta</taxon>
        <taxon>Magnoliopsida</taxon>
        <taxon>eudicotyledons</taxon>
        <taxon>Gunneridae</taxon>
        <taxon>Pentapetalae</taxon>
        <taxon>rosids</taxon>
        <taxon>fabids</taxon>
        <taxon>Malpighiales</taxon>
        <taxon>Euphorbiaceae</taxon>
        <taxon>Crotonoideae</taxon>
        <taxon>Manihoteae</taxon>
        <taxon>Manihot</taxon>
    </lineage>
</organism>
<evidence type="ECO:0000313" key="1">
    <source>
        <dbReference type="EMBL" id="KAG8641205.1"/>
    </source>
</evidence>
<protein>
    <submittedName>
        <fullName evidence="1">Uncharacterized protein</fullName>
    </submittedName>
</protein>
<evidence type="ECO:0000313" key="2">
    <source>
        <dbReference type="Proteomes" id="UP000091857"/>
    </source>
</evidence>
<dbReference type="EMBL" id="CM004399">
    <property type="protein sequence ID" value="KAG8641205.1"/>
    <property type="molecule type" value="Genomic_DNA"/>
</dbReference>
<sequence>MDRGLVHQALVQNGAIFADRPPALRIEKINTSNQHTINSASYGPTWRFLRRSLTSGILYSLRVKSYSHSRKWVLQLLKDRLESEFRGSGRICVMNHLQYAMFCLLAVMCLGDKVSEDEIKKIEVAHRRFLSNFMGFIIFSFCPSVTKVVFRNFWKKYLQIRRDQEKN</sequence>
<name>A0ACB7GMM1_MANES</name>
<comment type="caution">
    <text evidence="1">The sequence shown here is derived from an EMBL/GenBank/DDBJ whole genome shotgun (WGS) entry which is preliminary data.</text>
</comment>
<reference evidence="2" key="1">
    <citation type="journal article" date="2016" name="Nat. Biotechnol.">
        <title>Sequencing wild and cultivated cassava and related species reveals extensive interspecific hybridization and genetic diversity.</title>
        <authorList>
            <person name="Bredeson J.V."/>
            <person name="Lyons J.B."/>
            <person name="Prochnik S.E."/>
            <person name="Wu G.A."/>
            <person name="Ha C.M."/>
            <person name="Edsinger-Gonzales E."/>
            <person name="Grimwood J."/>
            <person name="Schmutz J."/>
            <person name="Rabbi I.Y."/>
            <person name="Egesi C."/>
            <person name="Nauluvula P."/>
            <person name="Lebot V."/>
            <person name="Ndunguru J."/>
            <person name="Mkamilo G."/>
            <person name="Bart R.S."/>
            <person name="Setter T.L."/>
            <person name="Gleadow R.M."/>
            <person name="Kulakow P."/>
            <person name="Ferguson M.E."/>
            <person name="Rounsley S."/>
            <person name="Rokhsar D.S."/>
        </authorList>
    </citation>
    <scope>NUCLEOTIDE SEQUENCE [LARGE SCALE GENOMIC DNA]</scope>
    <source>
        <strain evidence="2">cv. AM560-2</strain>
    </source>
</reference>
<proteinExistence type="predicted"/>
<accession>A0ACB7GMM1</accession>